<dbReference type="PROSITE" id="PS51384">
    <property type="entry name" value="FAD_FR"/>
    <property type="match status" value="1"/>
</dbReference>
<dbReference type="GO" id="GO:0008218">
    <property type="term" value="P:bioluminescence"/>
    <property type="evidence" value="ECO:0007669"/>
    <property type="project" value="UniProtKB-KW"/>
</dbReference>
<sequence>MFAVEKKHCDITGFEALNHDVFRVRLRLEASDRDNMHFHAGQYLDLHLPEGKKASFSIASAPDQGRDLELHIRQVPGSEFNAMILEHLRTQTAIDVELPKGASCLNAHTLSPDTRFIFAAASTGFAQIKSMVEHLLANQVGNPIDIYWGARVEADIYLEKLPQQWAHEHANVRFVPVVSEPENSPGWEGRTGLMPDALAADLTAVDADLAVYACGSPGMVHALVDRLEAKGVDDAQIHSDVFAWSPRPAKTANS</sequence>
<dbReference type="PANTHER" id="PTHR47354">
    <property type="entry name" value="NADH OXIDOREDUCTASE HCR"/>
    <property type="match status" value="1"/>
</dbReference>
<dbReference type="PRINTS" id="PR00410">
    <property type="entry name" value="PHEHYDRXLASE"/>
</dbReference>
<keyword evidence="2" id="KW-0455">Luminescence</keyword>
<dbReference type="SUPFAM" id="SSF52343">
    <property type="entry name" value="Ferredoxin reductase-like, C-terminal NADP-linked domain"/>
    <property type="match status" value="1"/>
</dbReference>
<dbReference type="Pfam" id="PF00970">
    <property type="entry name" value="FAD_binding_6"/>
    <property type="match status" value="1"/>
</dbReference>
<dbReference type="GO" id="GO:0016491">
    <property type="term" value="F:oxidoreductase activity"/>
    <property type="evidence" value="ECO:0007669"/>
    <property type="project" value="UniProtKB-KW"/>
</dbReference>
<dbReference type="InterPro" id="IPR008333">
    <property type="entry name" value="Cbr1-like_FAD-bd_dom"/>
</dbReference>
<proteinExistence type="inferred from homology"/>
<keyword evidence="1" id="KW-0560">Oxidoreductase</keyword>
<dbReference type="AlphaFoldDB" id="A0A2P8EY82"/>
<evidence type="ECO:0000313" key="5">
    <source>
        <dbReference type="EMBL" id="PSL14385.1"/>
    </source>
</evidence>
<dbReference type="InterPro" id="IPR017938">
    <property type="entry name" value="Riboflavin_synthase-like_b-brl"/>
</dbReference>
<evidence type="ECO:0000256" key="2">
    <source>
        <dbReference type="ARBA" id="ARBA00023223"/>
    </source>
</evidence>
<dbReference type="Gene3D" id="2.40.30.10">
    <property type="entry name" value="Translation factors"/>
    <property type="match status" value="1"/>
</dbReference>
<feature type="domain" description="FAD-binding FR-type" evidence="4">
    <location>
        <begin position="4"/>
        <end position="106"/>
    </location>
</feature>
<dbReference type="InterPro" id="IPR050415">
    <property type="entry name" value="MRET"/>
</dbReference>
<dbReference type="OrthoDB" id="9806195at2"/>
<accession>A0A2P8EY82</accession>
<dbReference type="RefSeq" id="WP_106591459.1">
    <property type="nucleotide sequence ID" value="NZ_PYGI01000008.1"/>
</dbReference>
<dbReference type="InterPro" id="IPR039261">
    <property type="entry name" value="FNR_nucleotide-bd"/>
</dbReference>
<comment type="similarity">
    <text evidence="3">Belongs to the Fre/LuxG FAD/NAD(P) flavoprotein oxidoreductase family.</text>
</comment>
<evidence type="ECO:0000313" key="6">
    <source>
        <dbReference type="Proteomes" id="UP000242133"/>
    </source>
</evidence>
<evidence type="ECO:0000259" key="4">
    <source>
        <dbReference type="PROSITE" id="PS51384"/>
    </source>
</evidence>
<protein>
    <submittedName>
        <fullName evidence="5">CDP-4-dehydro-6-deoxyglucose reductase</fullName>
    </submittedName>
</protein>
<dbReference type="Gene3D" id="3.40.50.80">
    <property type="entry name" value="Nucleotide-binding domain of ferredoxin-NADP reductase (FNR) module"/>
    <property type="match status" value="1"/>
</dbReference>
<dbReference type="InterPro" id="IPR017927">
    <property type="entry name" value="FAD-bd_FR_type"/>
</dbReference>
<comment type="caution">
    <text evidence="5">The sequence shown here is derived from an EMBL/GenBank/DDBJ whole genome shotgun (WGS) entry which is preliminary data.</text>
</comment>
<evidence type="ECO:0000256" key="1">
    <source>
        <dbReference type="ARBA" id="ARBA00023002"/>
    </source>
</evidence>
<evidence type="ECO:0000256" key="3">
    <source>
        <dbReference type="ARBA" id="ARBA00038177"/>
    </source>
</evidence>
<dbReference type="SUPFAM" id="SSF63380">
    <property type="entry name" value="Riboflavin synthase domain-like"/>
    <property type="match status" value="1"/>
</dbReference>
<organism evidence="5 6">
    <name type="scientific">Marinobacterium halophilum</name>
    <dbReference type="NCBI Taxonomy" id="267374"/>
    <lineage>
        <taxon>Bacteria</taxon>
        <taxon>Pseudomonadati</taxon>
        <taxon>Pseudomonadota</taxon>
        <taxon>Gammaproteobacteria</taxon>
        <taxon>Oceanospirillales</taxon>
        <taxon>Oceanospirillaceae</taxon>
        <taxon>Marinobacterium</taxon>
    </lineage>
</organism>
<reference evidence="5 6" key="1">
    <citation type="submission" date="2018-03" db="EMBL/GenBank/DDBJ databases">
        <title>Genomic Encyclopedia of Archaeal and Bacterial Type Strains, Phase II (KMG-II): from individual species to whole genera.</title>
        <authorList>
            <person name="Goeker M."/>
        </authorList>
    </citation>
    <scope>NUCLEOTIDE SEQUENCE [LARGE SCALE GENOMIC DNA]</scope>
    <source>
        <strain evidence="5 6">DSM 17586</strain>
    </source>
</reference>
<dbReference type="Pfam" id="PF00175">
    <property type="entry name" value="NAD_binding_1"/>
    <property type="match status" value="1"/>
</dbReference>
<gene>
    <name evidence="5" type="ORF">CLV44_108115</name>
</gene>
<dbReference type="Proteomes" id="UP000242133">
    <property type="component" value="Unassembled WGS sequence"/>
</dbReference>
<dbReference type="CDD" id="cd06189">
    <property type="entry name" value="flavin_oxioreductase"/>
    <property type="match status" value="1"/>
</dbReference>
<keyword evidence="6" id="KW-1185">Reference proteome</keyword>
<dbReference type="EMBL" id="PYGI01000008">
    <property type="protein sequence ID" value="PSL14385.1"/>
    <property type="molecule type" value="Genomic_DNA"/>
</dbReference>
<dbReference type="PANTHER" id="PTHR47354:SF7">
    <property type="entry name" value="NAD(P)H-FLAVIN REDUCTASE"/>
    <property type="match status" value="1"/>
</dbReference>
<name>A0A2P8EY82_9GAMM</name>
<dbReference type="InterPro" id="IPR001433">
    <property type="entry name" value="OxRdtase_FAD/NAD-bd"/>
</dbReference>